<keyword evidence="6 8" id="KW-0560">Oxidoreductase</keyword>
<dbReference type="PANTHER" id="PTHR48069">
    <property type="entry name" value="DIHYDROFOLATE REDUCTASE"/>
    <property type="match status" value="1"/>
</dbReference>
<dbReference type="GO" id="GO:0005829">
    <property type="term" value="C:cytosol"/>
    <property type="evidence" value="ECO:0007669"/>
    <property type="project" value="TreeGrafter"/>
</dbReference>
<dbReference type="InterPro" id="IPR017925">
    <property type="entry name" value="DHFR_CS"/>
</dbReference>
<dbReference type="CDD" id="cd00209">
    <property type="entry name" value="DHFR"/>
    <property type="match status" value="1"/>
</dbReference>
<dbReference type="Pfam" id="PF00186">
    <property type="entry name" value="DHFR_1"/>
    <property type="match status" value="1"/>
</dbReference>
<evidence type="ECO:0000256" key="6">
    <source>
        <dbReference type="ARBA" id="ARBA00023002"/>
    </source>
</evidence>
<dbReference type="Proteomes" id="UP000077852">
    <property type="component" value="Unassembled WGS sequence"/>
</dbReference>
<protein>
    <recommendedName>
        <fullName evidence="3 8">Dihydrofolate reductase</fullName>
        <ecNumber evidence="3 8">1.5.1.3</ecNumber>
    </recommendedName>
</protein>
<evidence type="ECO:0000256" key="4">
    <source>
        <dbReference type="ARBA" id="ARBA00022563"/>
    </source>
</evidence>
<keyword evidence="4 8" id="KW-0554">One-carbon metabolism</keyword>
<evidence type="ECO:0000256" key="1">
    <source>
        <dbReference type="ARBA" id="ARBA00004903"/>
    </source>
</evidence>
<dbReference type="PRINTS" id="PR00070">
    <property type="entry name" value="DHFR"/>
</dbReference>
<dbReference type="PIRSF" id="PIRSF000194">
    <property type="entry name" value="DHFR"/>
    <property type="match status" value="1"/>
</dbReference>
<comment type="function">
    <text evidence="7 8">Key enzyme in folate metabolism. Catalyzes an essential reaction for de novo glycine and purine synthesis, and for DNA precursor synthesis.</text>
</comment>
<dbReference type="InterPro" id="IPR024072">
    <property type="entry name" value="DHFR-like_dom_sf"/>
</dbReference>
<dbReference type="Gene3D" id="3.40.430.10">
    <property type="entry name" value="Dihydrofolate Reductase, subunit A"/>
    <property type="match status" value="1"/>
</dbReference>
<reference evidence="11 12" key="1">
    <citation type="submission" date="2016-03" db="EMBL/GenBank/DDBJ databases">
        <title>Genome sequence of Variovorax paradoxus KB5.</title>
        <authorList>
            <person name="Jeong H."/>
            <person name="Hong C.E."/>
            <person name="Jo S.H."/>
            <person name="Park J.M."/>
        </authorList>
    </citation>
    <scope>NUCLEOTIDE SEQUENCE [LARGE SCALE GENOMIC DNA]</scope>
    <source>
        <strain evidence="11 12">KB5</strain>
    </source>
</reference>
<dbReference type="GO" id="GO:0004146">
    <property type="term" value="F:dihydrofolate reductase activity"/>
    <property type="evidence" value="ECO:0007669"/>
    <property type="project" value="UniProtKB-EC"/>
</dbReference>
<comment type="pathway">
    <text evidence="1 8">Cofactor biosynthesis; tetrahydrofolate biosynthesis; 5,6,7,8-tetrahydrofolate from 7,8-dihydrofolate: step 1/1.</text>
</comment>
<evidence type="ECO:0000256" key="7">
    <source>
        <dbReference type="ARBA" id="ARBA00025067"/>
    </source>
</evidence>
<dbReference type="PANTHER" id="PTHR48069:SF3">
    <property type="entry name" value="DIHYDROFOLATE REDUCTASE"/>
    <property type="match status" value="1"/>
</dbReference>
<gene>
    <name evidence="11" type="ORF">A3K87_28880</name>
</gene>
<comment type="catalytic activity">
    <reaction evidence="8">
        <text>(6S)-5,6,7,8-tetrahydrofolate + NADP(+) = 7,8-dihydrofolate + NADPH + H(+)</text>
        <dbReference type="Rhea" id="RHEA:15009"/>
        <dbReference type="ChEBI" id="CHEBI:15378"/>
        <dbReference type="ChEBI" id="CHEBI:57451"/>
        <dbReference type="ChEBI" id="CHEBI:57453"/>
        <dbReference type="ChEBI" id="CHEBI:57783"/>
        <dbReference type="ChEBI" id="CHEBI:58349"/>
        <dbReference type="EC" id="1.5.1.3"/>
    </reaction>
</comment>
<dbReference type="GO" id="GO:0006730">
    <property type="term" value="P:one-carbon metabolic process"/>
    <property type="evidence" value="ECO:0007669"/>
    <property type="project" value="UniProtKB-KW"/>
</dbReference>
<dbReference type="InterPro" id="IPR012259">
    <property type="entry name" value="DHFR"/>
</dbReference>
<evidence type="ECO:0000256" key="3">
    <source>
        <dbReference type="ARBA" id="ARBA00012856"/>
    </source>
</evidence>
<organism evidence="11 12">
    <name type="scientific">Variovorax paradoxus</name>
    <dbReference type="NCBI Taxonomy" id="34073"/>
    <lineage>
        <taxon>Bacteria</taxon>
        <taxon>Pseudomonadati</taxon>
        <taxon>Pseudomonadota</taxon>
        <taxon>Betaproteobacteria</taxon>
        <taxon>Burkholderiales</taxon>
        <taxon>Comamonadaceae</taxon>
        <taxon>Variovorax</taxon>
    </lineage>
</organism>
<dbReference type="EMBL" id="LVHG01000080">
    <property type="protein sequence ID" value="OAK58454.1"/>
    <property type="molecule type" value="Genomic_DNA"/>
</dbReference>
<comment type="caution">
    <text evidence="11">The sequence shown here is derived from an EMBL/GenBank/DDBJ whole genome shotgun (WGS) entry which is preliminary data.</text>
</comment>
<sequence length="173" mass="18981">MGKPRINLIFARAANGVIGANNTIPWHLPEDMAHFKQQTAGAPVIMGRKTWDSLPPRFRPLPGRQNIVVTRQADWRAEGALHAGSLRDAFALCEASSPAEVWVIGGAQIYAEAEPLAQRAVVTELARDYEGDAHAPVLDAAAWRETRRESHVSAKEGIAFDFVTYERATTSHT</sequence>
<dbReference type="PROSITE" id="PS51330">
    <property type="entry name" value="DHFR_2"/>
    <property type="match status" value="1"/>
</dbReference>
<dbReference type="GO" id="GO:0046654">
    <property type="term" value="P:tetrahydrofolate biosynthetic process"/>
    <property type="evidence" value="ECO:0007669"/>
    <property type="project" value="InterPro"/>
</dbReference>
<dbReference type="RefSeq" id="WP_081270805.1">
    <property type="nucleotide sequence ID" value="NZ_LVHG01000080.1"/>
</dbReference>
<accession>A0AA91DJM6</accession>
<name>A0AA91DJM6_VARPD</name>
<dbReference type="AlphaFoldDB" id="A0AA91DJM6"/>
<dbReference type="InterPro" id="IPR001796">
    <property type="entry name" value="DHFR_dom"/>
</dbReference>
<dbReference type="FunFam" id="3.40.430.10:FF:000001">
    <property type="entry name" value="Dihydrofolate reductase"/>
    <property type="match status" value="1"/>
</dbReference>
<dbReference type="GO" id="GO:0070401">
    <property type="term" value="F:NADP+ binding"/>
    <property type="evidence" value="ECO:0007669"/>
    <property type="project" value="UniProtKB-ARBA"/>
</dbReference>
<dbReference type="GO" id="GO:0046452">
    <property type="term" value="P:dihydrofolate metabolic process"/>
    <property type="evidence" value="ECO:0007669"/>
    <property type="project" value="TreeGrafter"/>
</dbReference>
<comment type="similarity">
    <text evidence="2 8 9">Belongs to the dihydrofolate reductase family.</text>
</comment>
<dbReference type="EC" id="1.5.1.3" evidence="3 8"/>
<evidence type="ECO:0000256" key="9">
    <source>
        <dbReference type="RuleBase" id="RU004474"/>
    </source>
</evidence>
<evidence type="ECO:0000256" key="8">
    <source>
        <dbReference type="PIRNR" id="PIRNR000194"/>
    </source>
</evidence>
<evidence type="ECO:0000313" key="11">
    <source>
        <dbReference type="EMBL" id="OAK58454.1"/>
    </source>
</evidence>
<evidence type="ECO:0000313" key="12">
    <source>
        <dbReference type="Proteomes" id="UP000077852"/>
    </source>
</evidence>
<dbReference type="PROSITE" id="PS00075">
    <property type="entry name" value="DHFR_1"/>
    <property type="match status" value="1"/>
</dbReference>
<evidence type="ECO:0000256" key="5">
    <source>
        <dbReference type="ARBA" id="ARBA00022857"/>
    </source>
</evidence>
<feature type="domain" description="DHFR" evidence="10">
    <location>
        <begin position="5"/>
        <end position="167"/>
    </location>
</feature>
<evidence type="ECO:0000256" key="2">
    <source>
        <dbReference type="ARBA" id="ARBA00009539"/>
    </source>
</evidence>
<dbReference type="SUPFAM" id="SSF53597">
    <property type="entry name" value="Dihydrofolate reductase-like"/>
    <property type="match status" value="1"/>
</dbReference>
<dbReference type="GO" id="GO:0046655">
    <property type="term" value="P:folic acid metabolic process"/>
    <property type="evidence" value="ECO:0007669"/>
    <property type="project" value="TreeGrafter"/>
</dbReference>
<proteinExistence type="inferred from homology"/>
<keyword evidence="5 8" id="KW-0521">NADP</keyword>
<evidence type="ECO:0000259" key="10">
    <source>
        <dbReference type="PROSITE" id="PS51330"/>
    </source>
</evidence>